<name>A0A2P6P5C1_ROSCH</name>
<dbReference type="SUPFAM" id="SSF53098">
    <property type="entry name" value="Ribonuclease H-like"/>
    <property type="match status" value="1"/>
</dbReference>
<dbReference type="Gramene" id="PRQ17102">
    <property type="protein sequence ID" value="PRQ17102"/>
    <property type="gene ID" value="RchiOBHm_Chr7g0191391"/>
</dbReference>
<proteinExistence type="predicted"/>
<reference evidence="2 3" key="1">
    <citation type="journal article" date="2018" name="Nat. Genet.">
        <title>The Rosa genome provides new insights in the design of modern roses.</title>
        <authorList>
            <person name="Bendahmane M."/>
        </authorList>
    </citation>
    <scope>NUCLEOTIDE SEQUENCE [LARGE SCALE GENOMIC DNA]</scope>
    <source>
        <strain evidence="3">cv. Old Blush</strain>
    </source>
</reference>
<organism evidence="2 3">
    <name type="scientific">Rosa chinensis</name>
    <name type="common">China rose</name>
    <dbReference type="NCBI Taxonomy" id="74649"/>
    <lineage>
        <taxon>Eukaryota</taxon>
        <taxon>Viridiplantae</taxon>
        <taxon>Streptophyta</taxon>
        <taxon>Embryophyta</taxon>
        <taxon>Tracheophyta</taxon>
        <taxon>Spermatophyta</taxon>
        <taxon>Magnoliopsida</taxon>
        <taxon>eudicotyledons</taxon>
        <taxon>Gunneridae</taxon>
        <taxon>Pentapetalae</taxon>
        <taxon>rosids</taxon>
        <taxon>fabids</taxon>
        <taxon>Rosales</taxon>
        <taxon>Rosaceae</taxon>
        <taxon>Rosoideae</taxon>
        <taxon>Rosoideae incertae sedis</taxon>
        <taxon>Rosa</taxon>
    </lineage>
</organism>
<dbReference type="Pfam" id="PF13456">
    <property type="entry name" value="RVT_3"/>
    <property type="match status" value="1"/>
</dbReference>
<evidence type="ECO:0000313" key="3">
    <source>
        <dbReference type="Proteomes" id="UP000238479"/>
    </source>
</evidence>
<dbReference type="Gene3D" id="3.30.420.10">
    <property type="entry name" value="Ribonuclease H-like superfamily/Ribonuclease H"/>
    <property type="match status" value="1"/>
</dbReference>
<dbReference type="PANTHER" id="PTHR47074">
    <property type="entry name" value="BNAC02G40300D PROTEIN"/>
    <property type="match status" value="1"/>
</dbReference>
<dbReference type="GO" id="GO:0004523">
    <property type="term" value="F:RNA-DNA hybrid ribonuclease activity"/>
    <property type="evidence" value="ECO:0007669"/>
    <property type="project" value="InterPro"/>
</dbReference>
<feature type="domain" description="RNase H type-1" evidence="1">
    <location>
        <begin position="29"/>
        <end position="116"/>
    </location>
</feature>
<dbReference type="Proteomes" id="UP000238479">
    <property type="component" value="Chromosome 7"/>
</dbReference>
<keyword evidence="3" id="KW-1185">Reference proteome</keyword>
<comment type="caution">
    <text evidence="2">The sequence shown here is derived from an EMBL/GenBank/DDBJ whole genome shotgun (WGS) entry which is preliminary data.</text>
</comment>
<dbReference type="InterPro" id="IPR012337">
    <property type="entry name" value="RNaseH-like_sf"/>
</dbReference>
<dbReference type="InterPro" id="IPR036397">
    <property type="entry name" value="RNaseH_sf"/>
</dbReference>
<evidence type="ECO:0000259" key="1">
    <source>
        <dbReference type="Pfam" id="PF13456"/>
    </source>
</evidence>
<dbReference type="InterPro" id="IPR002156">
    <property type="entry name" value="RNaseH_domain"/>
</dbReference>
<dbReference type="InterPro" id="IPR052929">
    <property type="entry name" value="RNase_H-like_EbsB-rel"/>
</dbReference>
<dbReference type="CDD" id="cd06222">
    <property type="entry name" value="RNase_H_like"/>
    <property type="match status" value="1"/>
</dbReference>
<sequence>MFSQQTKCETECQSSSRWKAPAVGLYKINVDGIFNHITRKGSCGFVVRDSTGTMIAGGGRPLSGLFLAEHAEALACEFAFAFALNQNLVPTIVEIDSQLVQQQLCRHNGSNWSLLTCLDFFMWIWVIL</sequence>
<dbReference type="AlphaFoldDB" id="A0A2P6P5C1"/>
<dbReference type="PANTHER" id="PTHR47074:SF11">
    <property type="entry name" value="REVERSE TRANSCRIPTASE-LIKE PROTEIN"/>
    <property type="match status" value="1"/>
</dbReference>
<dbReference type="InterPro" id="IPR044730">
    <property type="entry name" value="RNase_H-like_dom_plant"/>
</dbReference>
<dbReference type="EMBL" id="PDCK01000045">
    <property type="protein sequence ID" value="PRQ17102.1"/>
    <property type="molecule type" value="Genomic_DNA"/>
</dbReference>
<accession>A0A2P6P5C1</accession>
<dbReference type="GO" id="GO:0003676">
    <property type="term" value="F:nucleic acid binding"/>
    <property type="evidence" value="ECO:0007669"/>
    <property type="project" value="InterPro"/>
</dbReference>
<gene>
    <name evidence="2" type="ORF">RchiOBHm_Chr7g0191391</name>
</gene>
<evidence type="ECO:0000313" key="2">
    <source>
        <dbReference type="EMBL" id="PRQ17102.1"/>
    </source>
</evidence>
<protein>
    <submittedName>
        <fullName evidence="2">Putative ribonuclease H-like domain-containing protein</fullName>
    </submittedName>
</protein>